<dbReference type="PIRSF" id="PIRSF019663">
    <property type="entry name" value="Legumain"/>
    <property type="match status" value="1"/>
</dbReference>
<comment type="similarity">
    <text evidence="1">Belongs to the peptidase C13 family.</text>
</comment>
<comment type="caution">
    <text evidence="2">The sequence shown here is derived from an EMBL/GenBank/DDBJ whole genome shotgun (WGS) entry which is preliminary data.</text>
</comment>
<keyword evidence="3" id="KW-1185">Reference proteome</keyword>
<sequence>MDQEKSANKWVLLVAGSKDWKNYRHQANVCCAYQIIKEHGIPDDNIVVMMYDDIAYNKDNPIKGNITSVITDIKNVYTGVPKDYTGDDVTPSNFLAALQGDDRTQKKVIISGRNNQIFVYMSSLGDEGTFGFPGQNLDAADLIGAINSMHHDKKFSKMVIYMDSDKSKSMFKDLSPLKNVYAVTSSDEKAKNQPNNYDTIRKVYLSDEFSSAWLTFINGNDTSSATLENLFDFITNTVQKPQVLPCKFGDMKIGENTLSEFL</sequence>
<accession>A0AAW1ZZR1</accession>
<evidence type="ECO:0000313" key="3">
    <source>
        <dbReference type="Proteomes" id="UP001479290"/>
    </source>
</evidence>
<organism evidence="2 3">
    <name type="scientific">Culter alburnus</name>
    <name type="common">Topmouth culter</name>
    <dbReference type="NCBI Taxonomy" id="194366"/>
    <lineage>
        <taxon>Eukaryota</taxon>
        <taxon>Metazoa</taxon>
        <taxon>Chordata</taxon>
        <taxon>Craniata</taxon>
        <taxon>Vertebrata</taxon>
        <taxon>Euteleostomi</taxon>
        <taxon>Actinopterygii</taxon>
        <taxon>Neopterygii</taxon>
        <taxon>Teleostei</taxon>
        <taxon>Ostariophysi</taxon>
        <taxon>Cypriniformes</taxon>
        <taxon>Xenocyprididae</taxon>
        <taxon>Xenocypridinae</taxon>
        <taxon>Culter</taxon>
    </lineage>
</organism>
<evidence type="ECO:0000256" key="1">
    <source>
        <dbReference type="ARBA" id="ARBA00009941"/>
    </source>
</evidence>
<dbReference type="GO" id="GO:0004197">
    <property type="term" value="F:cysteine-type endopeptidase activity"/>
    <property type="evidence" value="ECO:0007669"/>
    <property type="project" value="TreeGrafter"/>
</dbReference>
<reference evidence="2 3" key="1">
    <citation type="submission" date="2024-05" db="EMBL/GenBank/DDBJ databases">
        <title>A high-quality chromosomal-level genome assembly of Topmouth culter (Culter alburnus).</title>
        <authorList>
            <person name="Zhao H."/>
        </authorList>
    </citation>
    <scope>NUCLEOTIDE SEQUENCE [LARGE SCALE GENOMIC DNA]</scope>
    <source>
        <strain evidence="2">CATC2023</strain>
        <tissue evidence="2">Muscle</tissue>
    </source>
</reference>
<dbReference type="Gene3D" id="3.40.50.1460">
    <property type="match status" value="1"/>
</dbReference>
<evidence type="ECO:0000313" key="2">
    <source>
        <dbReference type="EMBL" id="KAK9965966.1"/>
    </source>
</evidence>
<dbReference type="GO" id="GO:0006624">
    <property type="term" value="P:vacuolar protein processing"/>
    <property type="evidence" value="ECO:0007669"/>
    <property type="project" value="TreeGrafter"/>
</dbReference>
<dbReference type="GO" id="GO:0051603">
    <property type="term" value="P:proteolysis involved in protein catabolic process"/>
    <property type="evidence" value="ECO:0007669"/>
    <property type="project" value="TreeGrafter"/>
</dbReference>
<gene>
    <name evidence="2" type="ORF">ABG768_005025</name>
</gene>
<dbReference type="Pfam" id="PF01650">
    <property type="entry name" value="Peptidase_C13"/>
    <property type="match status" value="1"/>
</dbReference>
<dbReference type="Proteomes" id="UP001479290">
    <property type="component" value="Unassembled WGS sequence"/>
</dbReference>
<proteinExistence type="inferred from homology"/>
<evidence type="ECO:0008006" key="4">
    <source>
        <dbReference type="Google" id="ProtNLM"/>
    </source>
</evidence>
<name>A0AAW1ZZR1_CULAL</name>
<dbReference type="PANTHER" id="PTHR12000:SF21">
    <property type="entry name" value="LEGUMAIN-RELATED"/>
    <property type="match status" value="1"/>
</dbReference>
<dbReference type="InterPro" id="IPR001096">
    <property type="entry name" value="Peptidase_C13"/>
</dbReference>
<dbReference type="PANTHER" id="PTHR12000">
    <property type="entry name" value="HEMOGLOBINASE FAMILY MEMBER"/>
    <property type="match status" value="1"/>
</dbReference>
<protein>
    <recommendedName>
        <fullName evidence="4">Legumain</fullName>
    </recommendedName>
</protein>
<dbReference type="FunFam" id="3.40.50.1460:FF:000020">
    <property type="entry name" value="Clan CD, family C13, asparaginyl endopeptidase-like cysteine peptidase"/>
    <property type="match status" value="1"/>
</dbReference>
<dbReference type="PRINTS" id="PR00776">
    <property type="entry name" value="HEMOGLOBNASE"/>
</dbReference>
<dbReference type="EMBL" id="JAWDJR010000012">
    <property type="protein sequence ID" value="KAK9965966.1"/>
    <property type="molecule type" value="Genomic_DNA"/>
</dbReference>
<dbReference type="AlphaFoldDB" id="A0AAW1ZZR1"/>
<dbReference type="GO" id="GO:0005773">
    <property type="term" value="C:vacuole"/>
    <property type="evidence" value="ECO:0007669"/>
    <property type="project" value="GOC"/>
</dbReference>